<evidence type="ECO:0000256" key="1">
    <source>
        <dbReference type="SAM" id="MobiDB-lite"/>
    </source>
</evidence>
<name>A0ABD0LWH6_9CAEN</name>
<feature type="compositionally biased region" description="Polar residues" evidence="1">
    <location>
        <begin position="1"/>
        <end position="26"/>
    </location>
</feature>
<protein>
    <submittedName>
        <fullName evidence="2">Uncharacterized protein</fullName>
    </submittedName>
</protein>
<evidence type="ECO:0000313" key="3">
    <source>
        <dbReference type="Proteomes" id="UP001519460"/>
    </source>
</evidence>
<dbReference type="Proteomes" id="UP001519460">
    <property type="component" value="Unassembled WGS sequence"/>
</dbReference>
<accession>A0ABD0LWH6</accession>
<sequence length="75" mass="8001">MQISVGQTTGQTEHHSPASTCSTSSERGGPMSIPLLIHINPPCPPSLTTQLCRWTQHPSPATRFQTTLSPAGHPD</sequence>
<comment type="caution">
    <text evidence="2">The sequence shown here is derived from an EMBL/GenBank/DDBJ whole genome shotgun (WGS) entry which is preliminary data.</text>
</comment>
<organism evidence="2 3">
    <name type="scientific">Batillaria attramentaria</name>
    <dbReference type="NCBI Taxonomy" id="370345"/>
    <lineage>
        <taxon>Eukaryota</taxon>
        <taxon>Metazoa</taxon>
        <taxon>Spiralia</taxon>
        <taxon>Lophotrochozoa</taxon>
        <taxon>Mollusca</taxon>
        <taxon>Gastropoda</taxon>
        <taxon>Caenogastropoda</taxon>
        <taxon>Sorbeoconcha</taxon>
        <taxon>Cerithioidea</taxon>
        <taxon>Batillariidae</taxon>
        <taxon>Batillaria</taxon>
    </lineage>
</organism>
<proteinExistence type="predicted"/>
<reference evidence="2 3" key="1">
    <citation type="journal article" date="2023" name="Sci. Data">
        <title>Genome assembly of the Korean intertidal mud-creeper Batillaria attramentaria.</title>
        <authorList>
            <person name="Patra A.K."/>
            <person name="Ho P.T."/>
            <person name="Jun S."/>
            <person name="Lee S.J."/>
            <person name="Kim Y."/>
            <person name="Won Y.J."/>
        </authorList>
    </citation>
    <scope>NUCLEOTIDE SEQUENCE [LARGE SCALE GENOMIC DNA]</scope>
    <source>
        <strain evidence="2">Wonlab-2016</strain>
    </source>
</reference>
<gene>
    <name evidence="2" type="ORF">BaRGS_00004999</name>
</gene>
<dbReference type="EMBL" id="JACVVK020000018">
    <property type="protein sequence ID" value="KAK7503876.1"/>
    <property type="molecule type" value="Genomic_DNA"/>
</dbReference>
<keyword evidence="3" id="KW-1185">Reference proteome</keyword>
<dbReference type="AlphaFoldDB" id="A0ABD0LWH6"/>
<evidence type="ECO:0000313" key="2">
    <source>
        <dbReference type="EMBL" id="KAK7503876.1"/>
    </source>
</evidence>
<feature type="region of interest" description="Disordered" evidence="1">
    <location>
        <begin position="1"/>
        <end position="37"/>
    </location>
</feature>